<evidence type="ECO:0000313" key="16">
    <source>
        <dbReference type="EnsemblMetazoa" id="tetur05g02780.1"/>
    </source>
</evidence>
<dbReference type="InterPro" id="IPR034035">
    <property type="entry name" value="Astacin-like_dom"/>
</dbReference>
<dbReference type="AlphaFoldDB" id="T1K4I9"/>
<dbReference type="InterPro" id="IPR001506">
    <property type="entry name" value="Peptidase_M12A"/>
</dbReference>
<evidence type="ECO:0000256" key="12">
    <source>
        <dbReference type="PROSITE-ProRule" id="PRU01211"/>
    </source>
</evidence>
<feature type="active site" evidence="12">
    <location>
        <position position="223"/>
    </location>
</feature>
<protein>
    <recommendedName>
        <fullName evidence="13">Metalloendopeptidase</fullName>
        <ecNumber evidence="13">3.4.24.-</ecNumber>
    </recommendedName>
</protein>
<evidence type="ECO:0000259" key="15">
    <source>
        <dbReference type="PROSITE" id="PS51864"/>
    </source>
</evidence>
<keyword evidence="10" id="KW-0325">Glycoprotein</keyword>
<keyword evidence="5 12" id="KW-0378">Hydrolase</keyword>
<dbReference type="InterPro" id="IPR024079">
    <property type="entry name" value="MetalloPept_cat_dom_sf"/>
</dbReference>
<dbReference type="EnsemblMetazoa" id="tetur05g02780.1">
    <property type="protein sequence ID" value="tetur05g02780.1"/>
    <property type="gene ID" value="tetur05g02780"/>
</dbReference>
<evidence type="ECO:0000256" key="14">
    <source>
        <dbReference type="SAM" id="MobiDB-lite"/>
    </source>
</evidence>
<feature type="chain" id="PRO_5005147090" description="Metalloendopeptidase" evidence="13">
    <location>
        <begin position="24"/>
        <end position="611"/>
    </location>
</feature>
<dbReference type="GO" id="GO:0006508">
    <property type="term" value="P:proteolysis"/>
    <property type="evidence" value="ECO:0007669"/>
    <property type="project" value="UniProtKB-KW"/>
</dbReference>
<accession>T1K4I9</accession>
<comment type="subunit">
    <text evidence="1">Monomer.</text>
</comment>
<evidence type="ECO:0000256" key="1">
    <source>
        <dbReference type="ARBA" id="ARBA00011245"/>
    </source>
</evidence>
<feature type="compositionally biased region" description="Basic and acidic residues" evidence="14">
    <location>
        <begin position="41"/>
        <end position="60"/>
    </location>
</feature>
<evidence type="ECO:0000313" key="17">
    <source>
        <dbReference type="Proteomes" id="UP000015104"/>
    </source>
</evidence>
<dbReference type="KEGG" id="tut:107360299"/>
<dbReference type="SUPFAM" id="SSF55486">
    <property type="entry name" value="Metalloproteases ('zincins'), catalytic domain"/>
    <property type="match status" value="1"/>
</dbReference>
<dbReference type="PRINTS" id="PR00480">
    <property type="entry name" value="ASTACIN"/>
</dbReference>
<evidence type="ECO:0000256" key="11">
    <source>
        <dbReference type="ARBA" id="ARBA00025529"/>
    </source>
</evidence>
<dbReference type="PANTHER" id="PTHR10127">
    <property type="entry name" value="DISCOIDIN, CUB, EGF, LAMININ , AND ZINC METALLOPROTEASE DOMAIN CONTAINING"/>
    <property type="match status" value="1"/>
</dbReference>
<dbReference type="GO" id="GO:0004222">
    <property type="term" value="F:metalloendopeptidase activity"/>
    <property type="evidence" value="ECO:0007669"/>
    <property type="project" value="UniProtKB-UniRule"/>
</dbReference>
<evidence type="ECO:0000256" key="6">
    <source>
        <dbReference type="ARBA" id="ARBA00022833"/>
    </source>
</evidence>
<dbReference type="EC" id="3.4.24.-" evidence="13"/>
<feature type="region of interest" description="Disordered" evidence="14">
    <location>
        <begin position="421"/>
        <end position="480"/>
    </location>
</feature>
<keyword evidence="7 12" id="KW-0482">Metalloprotease</keyword>
<feature type="signal peptide" evidence="13">
    <location>
        <begin position="1"/>
        <end position="23"/>
    </location>
</feature>
<evidence type="ECO:0000256" key="10">
    <source>
        <dbReference type="ARBA" id="ARBA00023180"/>
    </source>
</evidence>
<dbReference type="OMA" id="TSTYRPY"/>
<dbReference type="Pfam" id="PF01400">
    <property type="entry name" value="Astacin"/>
    <property type="match status" value="1"/>
</dbReference>
<dbReference type="InterPro" id="IPR006026">
    <property type="entry name" value="Peptidase_Metallo"/>
</dbReference>
<evidence type="ECO:0000256" key="3">
    <source>
        <dbReference type="ARBA" id="ARBA00022723"/>
    </source>
</evidence>
<reference evidence="17" key="1">
    <citation type="submission" date="2011-08" db="EMBL/GenBank/DDBJ databases">
        <authorList>
            <person name="Rombauts S."/>
        </authorList>
    </citation>
    <scope>NUCLEOTIDE SEQUENCE</scope>
    <source>
        <strain evidence="17">London</strain>
    </source>
</reference>
<keyword evidence="6 12" id="KW-0862">Zinc</keyword>
<keyword evidence="4 13" id="KW-0732">Signal</keyword>
<dbReference type="OrthoDB" id="291007at2759"/>
<name>T1K4I9_TETUR</name>
<dbReference type="CDD" id="cd04280">
    <property type="entry name" value="ZnMc_astacin_like"/>
    <property type="match status" value="1"/>
</dbReference>
<dbReference type="PROSITE" id="PS51864">
    <property type="entry name" value="ASTACIN"/>
    <property type="match status" value="1"/>
</dbReference>
<dbReference type="eggNOG" id="KOG3714">
    <property type="taxonomic scope" value="Eukaryota"/>
</dbReference>
<sequence length="611" mass="68197">MIPITRICFYFCIHFVIINSICADRWDRNQNSHRNHQNNHNNDRNNNDRNNPHDNQRENQFKPSNNRDSNRNVRGGIAEDMKHPLSKDDFDRAKQLDDRLFAIDDKILYSSKLFEGDIADDLLANATTEKNAIRNPGSHWPNGRVPYVISKDFNGEERSVIARAIDEYHSKTCVRFEPYDGSEPNYIHLVRGSGCSSRVGMTGGQQQVTLGQGCVTVGIVEHELMHALGFVHEQSRTDRDRYIRVNYQNIRRGLETNFRKYSVEEITTLNEPYDYGSVLHYGPTAFTNGNGPTIEPLERGTDIGQRVGFSRIDLEKINKLYRCNGKQGFDSTDRYRPESQFGNRPNRERPGIDSLVRPDSGSVNKQERPGFGSGYRPGNGFISSTYRPSIIDGLLGGFTSTHRPSSGYRPSNRPDIDGDYRPGHGHGHRPITSRPTDIIGTNGFRPSTIDPDSESYEIGSGGGSRFSTHRPSGFGHSTTYRPYKETENEYTHRPSYTSTYRPYGQSRPDYGNFGNNRPSSGYETTSANRPFGGGNIGGGNIGNIGSGISSIFGGRFPGSSIIDTIRPGGNNNNGNRGSSLISAFLRPRPSLIGLLGQDEPNTQTAKPLNQN</sequence>
<keyword evidence="3 12" id="KW-0479">Metal-binding</keyword>
<feature type="binding site" evidence="12">
    <location>
        <position position="226"/>
    </location>
    <ligand>
        <name>Zn(2+)</name>
        <dbReference type="ChEBI" id="CHEBI:29105"/>
        <note>catalytic</note>
    </ligand>
</feature>
<dbReference type="GO" id="GO:0008270">
    <property type="term" value="F:zinc ion binding"/>
    <property type="evidence" value="ECO:0007669"/>
    <property type="project" value="UniProtKB-UniRule"/>
</dbReference>
<keyword evidence="2 12" id="KW-0645">Protease</keyword>
<evidence type="ECO:0000256" key="13">
    <source>
        <dbReference type="RuleBase" id="RU361183"/>
    </source>
</evidence>
<feature type="region of interest" description="Disordered" evidence="14">
    <location>
        <begin position="33"/>
        <end position="86"/>
    </location>
</feature>
<proteinExistence type="predicted"/>
<evidence type="ECO:0000256" key="7">
    <source>
        <dbReference type="ARBA" id="ARBA00023049"/>
    </source>
</evidence>
<feature type="region of interest" description="Disordered" evidence="14">
    <location>
        <begin position="327"/>
        <end position="379"/>
    </location>
</feature>
<feature type="binding site" evidence="12">
    <location>
        <position position="232"/>
    </location>
    <ligand>
        <name>Zn(2+)</name>
        <dbReference type="ChEBI" id="CHEBI:29105"/>
        <note>catalytic</note>
    </ligand>
</feature>
<keyword evidence="8" id="KW-0865">Zymogen</keyword>
<dbReference type="SMART" id="SM00235">
    <property type="entry name" value="ZnMc"/>
    <property type="match status" value="1"/>
</dbReference>
<feature type="binding site" evidence="12">
    <location>
        <position position="222"/>
    </location>
    <ligand>
        <name>Zn(2+)</name>
        <dbReference type="ChEBI" id="CHEBI:29105"/>
        <note>catalytic</note>
    </ligand>
</feature>
<gene>
    <name evidence="16" type="primary">107360299</name>
</gene>
<feature type="domain" description="Peptidase M12A" evidence="15">
    <location>
        <begin position="131"/>
        <end position="324"/>
    </location>
</feature>
<reference evidence="16" key="2">
    <citation type="submission" date="2015-06" db="UniProtKB">
        <authorList>
            <consortium name="EnsemblMetazoa"/>
        </authorList>
    </citation>
    <scope>IDENTIFICATION</scope>
</reference>
<evidence type="ECO:0000256" key="8">
    <source>
        <dbReference type="ARBA" id="ARBA00023145"/>
    </source>
</evidence>
<feature type="compositionally biased region" description="Basic and acidic residues" evidence="14">
    <location>
        <begin position="77"/>
        <end position="86"/>
    </location>
</feature>
<comment type="cofactor">
    <cofactor evidence="12 13">
        <name>Zn(2+)</name>
        <dbReference type="ChEBI" id="CHEBI:29105"/>
    </cofactor>
    <text evidence="12 13">Binds 1 zinc ion per subunit.</text>
</comment>
<dbReference type="Gene3D" id="3.40.390.10">
    <property type="entry name" value="Collagenase (Catalytic Domain)"/>
    <property type="match status" value="1"/>
</dbReference>
<dbReference type="HOGENOM" id="CLU_447147_0_0_1"/>
<dbReference type="EMBL" id="CAEY01001578">
    <property type="status" value="NOT_ANNOTATED_CDS"/>
    <property type="molecule type" value="Genomic_DNA"/>
</dbReference>
<evidence type="ECO:0000256" key="5">
    <source>
        <dbReference type="ARBA" id="ARBA00022801"/>
    </source>
</evidence>
<evidence type="ECO:0000256" key="2">
    <source>
        <dbReference type="ARBA" id="ARBA00022670"/>
    </source>
</evidence>
<dbReference type="PANTHER" id="PTHR10127:SF780">
    <property type="entry name" value="METALLOENDOPEPTIDASE"/>
    <property type="match status" value="1"/>
</dbReference>
<evidence type="ECO:0000256" key="9">
    <source>
        <dbReference type="ARBA" id="ARBA00023157"/>
    </source>
</evidence>
<evidence type="ECO:0000256" key="4">
    <source>
        <dbReference type="ARBA" id="ARBA00022729"/>
    </source>
</evidence>
<dbReference type="FunFam" id="3.40.390.10:FF:000015">
    <property type="entry name" value="Meprin A subunit"/>
    <property type="match status" value="1"/>
</dbReference>
<dbReference type="Proteomes" id="UP000015104">
    <property type="component" value="Unassembled WGS sequence"/>
</dbReference>
<keyword evidence="17" id="KW-1185">Reference proteome</keyword>
<comment type="function">
    <text evidence="11">Zinc metalloprotease. Provoques deadhesion of endothelial cells from cell cultures, and also degradation of fibronectin, fibrinogen and gelatin in vitro. Its role in the venom is not fully understood but it might act as a spreading factor that facilitates diffusion of other venom toxins. Alternatively, it might be involved in the proteolytic processing of other venom toxins or it might play a role in extra-oral digestion of prey.</text>
</comment>
<keyword evidence="9" id="KW-1015">Disulfide bond</keyword>
<organism evidence="16 17">
    <name type="scientific">Tetranychus urticae</name>
    <name type="common">Two-spotted spider mite</name>
    <dbReference type="NCBI Taxonomy" id="32264"/>
    <lineage>
        <taxon>Eukaryota</taxon>
        <taxon>Metazoa</taxon>
        <taxon>Ecdysozoa</taxon>
        <taxon>Arthropoda</taxon>
        <taxon>Chelicerata</taxon>
        <taxon>Arachnida</taxon>
        <taxon>Acari</taxon>
        <taxon>Acariformes</taxon>
        <taxon>Trombidiformes</taxon>
        <taxon>Prostigmata</taxon>
        <taxon>Eleutherengona</taxon>
        <taxon>Raphignathae</taxon>
        <taxon>Tetranychoidea</taxon>
        <taxon>Tetranychidae</taxon>
        <taxon>Tetranychus</taxon>
    </lineage>
</organism>
<comment type="caution">
    <text evidence="12">Lacks conserved residue(s) required for the propagation of feature annotation.</text>
</comment>
<feature type="compositionally biased region" description="Polar residues" evidence="14">
    <location>
        <begin position="465"/>
        <end position="480"/>
    </location>
</feature>